<organism evidence="1 2">
    <name type="scientific">Dreissena polymorpha</name>
    <name type="common">Zebra mussel</name>
    <name type="synonym">Mytilus polymorpha</name>
    <dbReference type="NCBI Taxonomy" id="45954"/>
    <lineage>
        <taxon>Eukaryota</taxon>
        <taxon>Metazoa</taxon>
        <taxon>Spiralia</taxon>
        <taxon>Lophotrochozoa</taxon>
        <taxon>Mollusca</taxon>
        <taxon>Bivalvia</taxon>
        <taxon>Autobranchia</taxon>
        <taxon>Heteroconchia</taxon>
        <taxon>Euheterodonta</taxon>
        <taxon>Imparidentia</taxon>
        <taxon>Neoheterodontei</taxon>
        <taxon>Myida</taxon>
        <taxon>Dreissenoidea</taxon>
        <taxon>Dreissenidae</taxon>
        <taxon>Dreissena</taxon>
    </lineage>
</organism>
<comment type="caution">
    <text evidence="1">The sequence shown here is derived from an EMBL/GenBank/DDBJ whole genome shotgun (WGS) entry which is preliminary data.</text>
</comment>
<evidence type="ECO:0000313" key="1">
    <source>
        <dbReference type="EMBL" id="KAH3695180.1"/>
    </source>
</evidence>
<name>A0A9D3Y7X3_DREPO</name>
<evidence type="ECO:0000313" key="2">
    <source>
        <dbReference type="Proteomes" id="UP000828390"/>
    </source>
</evidence>
<keyword evidence="2" id="KW-1185">Reference proteome</keyword>
<accession>A0A9D3Y7X3</accession>
<reference evidence="1" key="1">
    <citation type="journal article" date="2019" name="bioRxiv">
        <title>The Genome of the Zebra Mussel, Dreissena polymorpha: A Resource for Invasive Species Research.</title>
        <authorList>
            <person name="McCartney M.A."/>
            <person name="Auch B."/>
            <person name="Kono T."/>
            <person name="Mallez S."/>
            <person name="Zhang Y."/>
            <person name="Obille A."/>
            <person name="Becker A."/>
            <person name="Abrahante J.E."/>
            <person name="Garbe J."/>
            <person name="Badalamenti J.P."/>
            <person name="Herman A."/>
            <person name="Mangelson H."/>
            <person name="Liachko I."/>
            <person name="Sullivan S."/>
            <person name="Sone E.D."/>
            <person name="Koren S."/>
            <person name="Silverstein K.A.T."/>
            <person name="Beckman K.B."/>
            <person name="Gohl D.M."/>
        </authorList>
    </citation>
    <scope>NUCLEOTIDE SEQUENCE</scope>
    <source>
        <strain evidence="1">Duluth1</strain>
        <tissue evidence="1">Whole animal</tissue>
    </source>
</reference>
<proteinExistence type="predicted"/>
<protein>
    <submittedName>
        <fullName evidence="1">Uncharacterized protein</fullName>
    </submittedName>
</protein>
<dbReference type="AlphaFoldDB" id="A0A9D3Y7X3"/>
<reference evidence="1" key="2">
    <citation type="submission" date="2020-11" db="EMBL/GenBank/DDBJ databases">
        <authorList>
            <person name="McCartney M.A."/>
            <person name="Auch B."/>
            <person name="Kono T."/>
            <person name="Mallez S."/>
            <person name="Becker A."/>
            <person name="Gohl D.M."/>
            <person name="Silverstein K.A.T."/>
            <person name="Koren S."/>
            <person name="Bechman K.B."/>
            <person name="Herman A."/>
            <person name="Abrahante J.E."/>
            <person name="Garbe J."/>
        </authorList>
    </citation>
    <scope>NUCLEOTIDE SEQUENCE</scope>
    <source>
        <strain evidence="1">Duluth1</strain>
        <tissue evidence="1">Whole animal</tissue>
    </source>
</reference>
<sequence>MSAGGVTVYRGSAGFPRGSTGALSATTGAMPGRCRLSAGHYRRHPGICRAFTMINRSQSGFTGTLSEC</sequence>
<dbReference type="Proteomes" id="UP000828390">
    <property type="component" value="Unassembled WGS sequence"/>
</dbReference>
<gene>
    <name evidence="1" type="ORF">DPMN_082636</name>
</gene>
<dbReference type="EMBL" id="JAIWYP010000016">
    <property type="protein sequence ID" value="KAH3695180.1"/>
    <property type="molecule type" value="Genomic_DNA"/>
</dbReference>